<dbReference type="GO" id="GO:0008270">
    <property type="term" value="F:zinc ion binding"/>
    <property type="evidence" value="ECO:0007669"/>
    <property type="project" value="UniProtKB-UniRule"/>
</dbReference>
<keyword evidence="9" id="KW-0645">Protease</keyword>
<dbReference type="GO" id="GO:0016887">
    <property type="term" value="F:ATP hydrolysis activity"/>
    <property type="evidence" value="ECO:0007669"/>
    <property type="project" value="InterPro"/>
</dbReference>
<protein>
    <recommendedName>
        <fullName evidence="6">ATP-dependent Clp protease ATP-binding subunit ClpX</fullName>
    </recommendedName>
</protein>
<dbReference type="GO" id="GO:0051603">
    <property type="term" value="P:proteolysis involved in protein catabolic process"/>
    <property type="evidence" value="ECO:0007669"/>
    <property type="project" value="TreeGrafter"/>
</dbReference>
<proteinExistence type="inferred from homology"/>
<feature type="binding site" evidence="6 7">
    <location>
        <position position="18"/>
    </location>
    <ligand>
        <name>Zn(2+)</name>
        <dbReference type="ChEBI" id="CHEBI:29105"/>
    </ligand>
</feature>
<evidence type="ECO:0000256" key="7">
    <source>
        <dbReference type="PROSITE-ProRule" id="PRU01250"/>
    </source>
</evidence>
<organism evidence="9 10">
    <name type="scientific">Octadecabacter arcticus 238</name>
    <dbReference type="NCBI Taxonomy" id="391616"/>
    <lineage>
        <taxon>Bacteria</taxon>
        <taxon>Pseudomonadati</taxon>
        <taxon>Pseudomonadota</taxon>
        <taxon>Alphaproteobacteria</taxon>
        <taxon>Rhodobacterales</taxon>
        <taxon>Roseobacteraceae</taxon>
        <taxon>Octadecabacter</taxon>
    </lineage>
</organism>
<feature type="binding site" evidence="6">
    <location>
        <begin position="118"/>
        <end position="125"/>
    </location>
    <ligand>
        <name>ATP</name>
        <dbReference type="ChEBI" id="CHEBI:30616"/>
    </ligand>
</feature>
<keyword evidence="5 6" id="KW-0143">Chaperone</keyword>
<dbReference type="KEGG" id="oar:OA238_c25170"/>
<dbReference type="InterPro" id="IPR019489">
    <property type="entry name" value="Clp_ATPase_C"/>
</dbReference>
<evidence type="ECO:0000313" key="10">
    <source>
        <dbReference type="Proteomes" id="UP000004688"/>
    </source>
</evidence>
<evidence type="ECO:0000256" key="5">
    <source>
        <dbReference type="ARBA" id="ARBA00023186"/>
    </source>
</evidence>
<accession>M9RJ08</accession>
<dbReference type="SUPFAM" id="SSF57716">
    <property type="entry name" value="Glucocorticoid receptor-like (DNA-binding domain)"/>
    <property type="match status" value="1"/>
</dbReference>
<feature type="domain" description="ClpX-type ZB" evidence="8">
    <location>
        <begin position="3"/>
        <end position="56"/>
    </location>
</feature>
<dbReference type="SMART" id="SM00994">
    <property type="entry name" value="zf-C4_ClpX"/>
    <property type="match status" value="1"/>
</dbReference>
<evidence type="ECO:0000256" key="6">
    <source>
        <dbReference type="HAMAP-Rule" id="MF_00175"/>
    </source>
</evidence>
<keyword evidence="4 6" id="KW-0067">ATP-binding</keyword>
<dbReference type="HOGENOM" id="CLU_014218_8_2_5"/>
<dbReference type="InterPro" id="IPR003959">
    <property type="entry name" value="ATPase_AAA_core"/>
</dbReference>
<dbReference type="Gene3D" id="6.20.220.10">
    <property type="entry name" value="ClpX chaperone, C4-type zinc finger domain"/>
    <property type="match status" value="1"/>
</dbReference>
<dbReference type="CDD" id="cd19497">
    <property type="entry name" value="RecA-like_ClpX"/>
    <property type="match status" value="1"/>
</dbReference>
<dbReference type="EMBL" id="CP003742">
    <property type="protein sequence ID" value="AGI72569.1"/>
    <property type="molecule type" value="Genomic_DNA"/>
</dbReference>
<dbReference type="PROSITE" id="PS51902">
    <property type="entry name" value="CLPX_ZB"/>
    <property type="match status" value="1"/>
</dbReference>
<dbReference type="InterPro" id="IPR010603">
    <property type="entry name" value="Znf_CppX_C4"/>
</dbReference>
<dbReference type="STRING" id="391616.OA238_c25170"/>
<dbReference type="GO" id="GO:0140662">
    <property type="term" value="F:ATP-dependent protein folding chaperone"/>
    <property type="evidence" value="ECO:0007669"/>
    <property type="project" value="InterPro"/>
</dbReference>
<feature type="binding site" evidence="6 7">
    <location>
        <position position="37"/>
    </location>
    <ligand>
        <name>Zn(2+)</name>
        <dbReference type="ChEBI" id="CHEBI:29105"/>
    </ligand>
</feature>
<feature type="binding site" evidence="6 7">
    <location>
        <position position="40"/>
    </location>
    <ligand>
        <name>Zn(2+)</name>
        <dbReference type="ChEBI" id="CHEBI:29105"/>
    </ligand>
</feature>
<gene>
    <name evidence="6 9" type="primary">clpX</name>
    <name evidence="9" type="ORF">OA238_c25170</name>
</gene>
<keyword evidence="3 6" id="KW-0862">Zinc</keyword>
<comment type="function">
    <text evidence="6">ATP-dependent specificity component of the Clp protease. It directs the protease to specific substrates. Can perform chaperone functions in the absence of ClpP.</text>
</comment>
<name>M9RJ08_9RHOB</name>
<dbReference type="GO" id="GO:0051082">
    <property type="term" value="F:unfolded protein binding"/>
    <property type="evidence" value="ECO:0007669"/>
    <property type="project" value="UniProtKB-UniRule"/>
</dbReference>
<reference evidence="9 10" key="1">
    <citation type="journal article" date="2013" name="PLoS ONE">
        <title>Poles Apart: Arctic and Antarctic Octadecabacter strains Share High Genome Plasticity and a New Type of Xanthorhodopsin.</title>
        <authorList>
            <person name="Vollmers J."/>
            <person name="Voget S."/>
            <person name="Dietrich S."/>
            <person name="Gollnow K."/>
            <person name="Smits M."/>
            <person name="Meyer K."/>
            <person name="Brinkhoff T."/>
            <person name="Simon M."/>
            <person name="Daniel R."/>
        </authorList>
    </citation>
    <scope>NUCLEOTIDE SEQUENCE [LARGE SCALE GENOMIC DNA]</scope>
    <source>
        <strain evidence="9 10">238</strain>
    </source>
</reference>
<dbReference type="Pfam" id="PF07724">
    <property type="entry name" value="AAA_2"/>
    <property type="match status" value="1"/>
</dbReference>
<keyword evidence="1 6" id="KW-0479">Metal-binding</keyword>
<comment type="similarity">
    <text evidence="6 7">Belongs to the ClpX chaperone family.</text>
</comment>
<evidence type="ECO:0000313" key="9">
    <source>
        <dbReference type="EMBL" id="AGI72569.1"/>
    </source>
</evidence>
<keyword evidence="10" id="KW-1185">Reference proteome</keyword>
<evidence type="ECO:0000259" key="8">
    <source>
        <dbReference type="PROSITE" id="PS51902"/>
    </source>
</evidence>
<keyword evidence="2 6" id="KW-0547">Nucleotide-binding</keyword>
<dbReference type="SMART" id="SM00382">
    <property type="entry name" value="AAA"/>
    <property type="match status" value="1"/>
</dbReference>
<dbReference type="InterPro" id="IPR050052">
    <property type="entry name" value="ATP-dep_Clp_protease_ClpX"/>
</dbReference>
<feature type="binding site" evidence="6 7">
    <location>
        <position position="15"/>
    </location>
    <ligand>
        <name>Zn(2+)</name>
        <dbReference type="ChEBI" id="CHEBI:29105"/>
    </ligand>
</feature>
<dbReference type="NCBIfam" id="TIGR00382">
    <property type="entry name" value="clpX"/>
    <property type="match status" value="1"/>
</dbReference>
<dbReference type="FunFam" id="1.10.8.60:FF:000002">
    <property type="entry name" value="ATP-dependent Clp protease ATP-binding subunit ClpX"/>
    <property type="match status" value="1"/>
</dbReference>
<dbReference type="InterPro" id="IPR004487">
    <property type="entry name" value="Clp_protease_ATP-bd_su_ClpX"/>
</dbReference>
<evidence type="ECO:0000256" key="3">
    <source>
        <dbReference type="ARBA" id="ARBA00022833"/>
    </source>
</evidence>
<dbReference type="GO" id="GO:0005524">
    <property type="term" value="F:ATP binding"/>
    <property type="evidence" value="ECO:0007669"/>
    <property type="project" value="UniProtKB-UniRule"/>
</dbReference>
<dbReference type="Gene3D" id="3.40.50.300">
    <property type="entry name" value="P-loop containing nucleotide triphosphate hydrolases"/>
    <property type="match status" value="1"/>
</dbReference>
<sequence length="422" mass="45911">MATTSGGDSKNTLYCSFCGKSQHEVRKLIAGPTVFICDECVELCMDIIREETKSAGLKSSEGVPTPLEICQVLDDYVIGQRHAKRVLSVAVHNHYKRLNHADKSDIELAKSNIMLIGPTGCGKTLLAQTLARILDVPFTMADATTLTEAGYVGEDVENIILKLLQASEYNVERAQRGIVYIDEVDKITRKSDNPSITRDVSGEGVQQALLKIMEGTIASVPPQGGRKHPQQEFLQVDTTNILFVCGGAFAGLDKIIAQRGKGAGMGFGAEVRGPDERGVGEIFSDLEPEDLLKFGLIPEFVGRLPVIATLEDLDEDALVTILSKPKNALVKQYQRLFELEDAKLTFTDDALVAIAKRAIERKTGARGLRSIMEDILLDTMFELPGMDTVTEVVVNEEAVGPDAQPLMIHDDTKKKAKPATAG</sequence>
<evidence type="ECO:0000256" key="4">
    <source>
        <dbReference type="ARBA" id="ARBA00022840"/>
    </source>
</evidence>
<evidence type="ECO:0000256" key="1">
    <source>
        <dbReference type="ARBA" id="ARBA00022723"/>
    </source>
</evidence>
<dbReference type="AlphaFoldDB" id="M9RJ08"/>
<dbReference type="InterPro" id="IPR027417">
    <property type="entry name" value="P-loop_NTPase"/>
</dbReference>
<dbReference type="SUPFAM" id="SSF52540">
    <property type="entry name" value="P-loop containing nucleoside triphosphate hydrolases"/>
    <property type="match status" value="1"/>
</dbReference>
<dbReference type="Proteomes" id="UP000004688">
    <property type="component" value="Chromosome"/>
</dbReference>
<dbReference type="GO" id="GO:0051301">
    <property type="term" value="P:cell division"/>
    <property type="evidence" value="ECO:0007669"/>
    <property type="project" value="TreeGrafter"/>
</dbReference>
<dbReference type="SMART" id="SM01086">
    <property type="entry name" value="ClpB_D2-small"/>
    <property type="match status" value="1"/>
</dbReference>
<evidence type="ECO:0000256" key="2">
    <source>
        <dbReference type="ARBA" id="ARBA00022741"/>
    </source>
</evidence>
<dbReference type="InterPro" id="IPR038366">
    <property type="entry name" value="Znf_CppX_C4_sf"/>
</dbReference>
<dbReference type="eggNOG" id="COG1219">
    <property type="taxonomic scope" value="Bacteria"/>
</dbReference>
<keyword evidence="9" id="KW-0378">Hydrolase</keyword>
<dbReference type="Gene3D" id="1.10.8.60">
    <property type="match status" value="1"/>
</dbReference>
<dbReference type="GO" id="GO:0009376">
    <property type="term" value="C:HslUV protease complex"/>
    <property type="evidence" value="ECO:0007669"/>
    <property type="project" value="TreeGrafter"/>
</dbReference>
<dbReference type="GO" id="GO:0008233">
    <property type="term" value="F:peptidase activity"/>
    <property type="evidence" value="ECO:0007669"/>
    <property type="project" value="UniProtKB-KW"/>
</dbReference>
<dbReference type="Pfam" id="PF10431">
    <property type="entry name" value="ClpB_D2-small"/>
    <property type="match status" value="1"/>
</dbReference>
<dbReference type="InterPro" id="IPR003593">
    <property type="entry name" value="AAA+_ATPase"/>
</dbReference>
<comment type="subunit">
    <text evidence="6">Component of the ClpX-ClpP complex. Forms a hexameric ring that, in the presence of ATP, binds to fourteen ClpP subunits assembled into a disk-like structure with a central cavity, resembling the structure of eukaryotic proteasomes.</text>
</comment>
<dbReference type="Pfam" id="PF06689">
    <property type="entry name" value="zf-C4_ClpX"/>
    <property type="match status" value="1"/>
</dbReference>
<dbReference type="InterPro" id="IPR059188">
    <property type="entry name" value="Znf_CLPX-like"/>
</dbReference>
<dbReference type="NCBIfam" id="NF003745">
    <property type="entry name" value="PRK05342.1"/>
    <property type="match status" value="1"/>
</dbReference>
<dbReference type="HAMAP" id="MF_00175">
    <property type="entry name" value="ClpX"/>
    <property type="match status" value="1"/>
</dbReference>
<dbReference type="OrthoDB" id="9804062at2"/>
<dbReference type="GO" id="GO:0046983">
    <property type="term" value="F:protein dimerization activity"/>
    <property type="evidence" value="ECO:0007669"/>
    <property type="project" value="UniProtKB-UniRule"/>
</dbReference>
<dbReference type="PANTHER" id="PTHR48102:SF7">
    <property type="entry name" value="ATP-DEPENDENT CLP PROTEASE ATP-BINDING SUBUNIT CLPX-LIKE, MITOCHONDRIAL"/>
    <property type="match status" value="1"/>
</dbReference>
<dbReference type="InterPro" id="IPR046425">
    <property type="entry name" value="ClpX_bact"/>
</dbReference>
<dbReference type="FunFam" id="3.40.50.300:FF:000005">
    <property type="entry name" value="ATP-dependent Clp protease ATP-binding subunit ClpX"/>
    <property type="match status" value="1"/>
</dbReference>
<dbReference type="RefSeq" id="WP_015495638.1">
    <property type="nucleotide sequence ID" value="NC_020908.1"/>
</dbReference>
<dbReference type="PANTHER" id="PTHR48102">
    <property type="entry name" value="ATP-DEPENDENT CLP PROTEASE ATP-BINDING SUBUNIT CLPX-LIKE, MITOCHONDRIAL-RELATED"/>
    <property type="match status" value="1"/>
</dbReference>